<evidence type="ECO:0000313" key="2">
    <source>
        <dbReference type="EMBL" id="VFK35247.1"/>
    </source>
</evidence>
<evidence type="ECO:0000313" key="1">
    <source>
        <dbReference type="EMBL" id="VFK23239.1"/>
    </source>
</evidence>
<dbReference type="EMBL" id="CAADFM010000374">
    <property type="protein sequence ID" value="VFK23239.1"/>
    <property type="molecule type" value="Genomic_DNA"/>
</dbReference>
<dbReference type="AlphaFoldDB" id="A0A450Y130"/>
<dbReference type="EMBL" id="CAADFP010000350">
    <property type="protein sequence ID" value="VFK35247.1"/>
    <property type="molecule type" value="Genomic_DNA"/>
</dbReference>
<name>A0A450Y130_9GAMM</name>
<protein>
    <submittedName>
        <fullName evidence="2">Uncharacterized protein</fullName>
    </submittedName>
</protein>
<accession>A0A450Y130</accession>
<organism evidence="2">
    <name type="scientific">Candidatus Kentrum sp. LPFa</name>
    <dbReference type="NCBI Taxonomy" id="2126335"/>
    <lineage>
        <taxon>Bacteria</taxon>
        <taxon>Pseudomonadati</taxon>
        <taxon>Pseudomonadota</taxon>
        <taxon>Gammaproteobacteria</taxon>
        <taxon>Candidatus Kentrum</taxon>
    </lineage>
</organism>
<gene>
    <name evidence="1" type="ORF">BECKLPF1236A_GA0070988_103744</name>
    <name evidence="2" type="ORF">BECKLPF1236C_GA0070990_103504</name>
</gene>
<reference evidence="2" key="1">
    <citation type="submission" date="2019-02" db="EMBL/GenBank/DDBJ databases">
        <authorList>
            <person name="Gruber-Vodicka R. H."/>
            <person name="Seah K. B. B."/>
        </authorList>
    </citation>
    <scope>NUCLEOTIDE SEQUENCE</scope>
    <source>
        <strain evidence="1">BECK_S312</strain>
        <strain evidence="2">BECK_S426</strain>
    </source>
</reference>
<proteinExistence type="predicted"/>
<sequence length="75" mass="8973">MALENELRKIILTIDDPGIKKELIEYLREFNKLKRESRTTDELFKENILALRARIQAGCSLRGHRFLRNFYFSET</sequence>